<reference evidence="7" key="2">
    <citation type="journal article" date="2017" name="Nat. Ecol. Evol.">
        <title>Genome of the pitcher plant Cephalotus reveals genetic changes associated with carnivory.</title>
        <authorList>
            <person name="Fukushima K."/>
            <person name="Fang X."/>
            <person name="Alvarez-Ponce D."/>
            <person name="Cai H."/>
            <person name="Carretero-Paulet L."/>
            <person name="Chen C."/>
            <person name="Chang T."/>
            <person name="Farr K.M."/>
            <person name="Fujita T."/>
            <person name="Hiwatashi Y."/>
            <person name="Hoshi Y."/>
            <person name="Imai T."/>
            <person name="Kasahara M."/>
            <person name="Librado P."/>
            <person name="Mao L."/>
            <person name="Mori H."/>
            <person name="Nishiyama T."/>
            <person name="Nozawa M."/>
            <person name="Palfalvi G."/>
            <person name="Pollard S.T."/>
            <person name="Rozas J."/>
            <person name="Sanchez-Gracia A."/>
            <person name="Sankoff D."/>
            <person name="Shibata T.F."/>
            <person name="Shigenobu S."/>
            <person name="Sumikawa N."/>
            <person name="Uzawa T."/>
            <person name="Xie M."/>
            <person name="Zheng C."/>
            <person name="Pollock D.D."/>
            <person name="Albert V.A."/>
            <person name="Li S."/>
            <person name="Hasebe M."/>
        </authorList>
    </citation>
    <scope>NUCLEOTIDE SEQUENCE</scope>
    <source>
        <strain evidence="7">St1</strain>
    </source>
</reference>
<protein>
    <submittedName>
        <fullName evidence="7">Zf-B_box domain-containing protein</fullName>
    </submittedName>
</protein>
<evidence type="ECO:0000259" key="6">
    <source>
        <dbReference type="PROSITE" id="PS50119"/>
    </source>
</evidence>
<evidence type="ECO:0000256" key="2">
    <source>
        <dbReference type="ARBA" id="ARBA00022771"/>
    </source>
</evidence>
<evidence type="ECO:0000313" key="9">
    <source>
        <dbReference type="Proteomes" id="UP000187406"/>
    </source>
</evidence>
<comment type="caution">
    <text evidence="7">The sequence shown here is derived from an EMBL/GenBank/DDBJ whole genome shotgun (WGS) entry which is preliminary data.</text>
</comment>
<dbReference type="OrthoDB" id="153872at2759"/>
<dbReference type="PROSITE" id="PS50119">
    <property type="entry name" value="ZF_BBOX"/>
    <property type="match status" value="1"/>
</dbReference>
<dbReference type="AlphaFoldDB" id="A0A1Q3BT97"/>
<proteinExistence type="predicted"/>
<evidence type="ECO:0000256" key="4">
    <source>
        <dbReference type="PROSITE-ProRule" id="PRU00024"/>
    </source>
</evidence>
<name>A0A1Q3BT97_CEPFO</name>
<keyword evidence="3" id="KW-0862">Zinc</keyword>
<dbReference type="GO" id="GO:0008270">
    <property type="term" value="F:zinc ion binding"/>
    <property type="evidence" value="ECO:0007669"/>
    <property type="project" value="UniProtKB-KW"/>
</dbReference>
<dbReference type="PANTHER" id="PTHR31717:SF60">
    <property type="entry name" value="B-BOX TYPE ZINC FINGER FAMILY PROTEIN"/>
    <property type="match status" value="1"/>
</dbReference>
<dbReference type="SMART" id="SM00336">
    <property type="entry name" value="BBOX"/>
    <property type="match status" value="1"/>
</dbReference>
<dbReference type="EMBL" id="BDDD01000882">
    <property type="protein sequence ID" value="GAV71175.1"/>
    <property type="molecule type" value="Genomic_DNA"/>
</dbReference>
<accession>A0A1Q3BT97</accession>
<organism evidence="7 9">
    <name type="scientific">Cephalotus follicularis</name>
    <name type="common">Albany pitcher plant</name>
    <dbReference type="NCBI Taxonomy" id="3775"/>
    <lineage>
        <taxon>Eukaryota</taxon>
        <taxon>Viridiplantae</taxon>
        <taxon>Streptophyta</taxon>
        <taxon>Embryophyta</taxon>
        <taxon>Tracheophyta</taxon>
        <taxon>Spermatophyta</taxon>
        <taxon>Magnoliopsida</taxon>
        <taxon>eudicotyledons</taxon>
        <taxon>Gunneridae</taxon>
        <taxon>Pentapetalae</taxon>
        <taxon>rosids</taxon>
        <taxon>fabids</taxon>
        <taxon>Oxalidales</taxon>
        <taxon>Cephalotaceae</taxon>
        <taxon>Cephalotus</taxon>
    </lineage>
</organism>
<dbReference type="InterPro" id="IPR000315">
    <property type="entry name" value="Znf_B-box"/>
</dbReference>
<dbReference type="Pfam" id="PF00643">
    <property type="entry name" value="zf-B_box"/>
    <property type="match status" value="1"/>
</dbReference>
<dbReference type="STRING" id="3775.A0A1Q3BT97"/>
<dbReference type="Proteomes" id="UP000187406">
    <property type="component" value="Unassembled WGS sequence"/>
</dbReference>
<keyword evidence="2 4" id="KW-0863">Zinc-finger</keyword>
<dbReference type="InterPro" id="IPR049808">
    <property type="entry name" value="CONSTANS-like_Bbox1"/>
</dbReference>
<evidence type="ECO:0000256" key="1">
    <source>
        <dbReference type="ARBA" id="ARBA00022723"/>
    </source>
</evidence>
<keyword evidence="9" id="KW-1185">Reference proteome</keyword>
<evidence type="ECO:0000313" key="8">
    <source>
        <dbReference type="EMBL" id="GAV92666.1"/>
    </source>
</evidence>
<feature type="region of interest" description="Disordered" evidence="5">
    <location>
        <begin position="79"/>
        <end position="137"/>
    </location>
</feature>
<evidence type="ECO:0000256" key="5">
    <source>
        <dbReference type="SAM" id="MobiDB-lite"/>
    </source>
</evidence>
<feature type="domain" description="B box-type" evidence="6">
    <location>
        <begin position="1"/>
        <end position="44"/>
    </location>
</feature>
<gene>
    <name evidence="7" type="ORF">CFOL_v3_14669</name>
    <name evidence="8" type="ORF">CFOL_v3_36044</name>
</gene>
<keyword evidence="1" id="KW-0479">Metal-binding</keyword>
<evidence type="ECO:0000313" key="7">
    <source>
        <dbReference type="EMBL" id="GAV71175.1"/>
    </source>
</evidence>
<dbReference type="PANTHER" id="PTHR31717">
    <property type="entry name" value="ZINC FINGER PROTEIN CONSTANS-LIKE 10"/>
    <property type="match status" value="1"/>
</dbReference>
<evidence type="ECO:0000256" key="3">
    <source>
        <dbReference type="ARBA" id="ARBA00022833"/>
    </source>
</evidence>
<dbReference type="EMBL" id="BDDD01011027">
    <property type="protein sequence ID" value="GAV92666.1"/>
    <property type="molecule type" value="Genomic_DNA"/>
</dbReference>
<reference evidence="9" key="1">
    <citation type="submission" date="2016-04" db="EMBL/GenBank/DDBJ databases">
        <title>Cephalotus genome sequencing.</title>
        <authorList>
            <person name="Fukushima K."/>
            <person name="Hasebe M."/>
            <person name="Fang X."/>
        </authorList>
    </citation>
    <scope>NUCLEOTIDE SEQUENCE [LARGE SCALE GENOMIC DNA]</scope>
    <source>
        <strain evidence="9">cv. St1</strain>
    </source>
</reference>
<sequence>MKCELCKFPARAYCESDEASLCWDCDAKVHGANFLVARHSRSLLCQACQSPTPWRASGAKLGHTVSVCDGCAVAVNGRDDVAEESEGENDDDEESYTDDNDDDDYIVDDEDENQVVPWPSSPPPPPASSSSSEDNDSDLRSQVVFLFLYYFFK</sequence>
<feature type="compositionally biased region" description="Acidic residues" evidence="5">
    <location>
        <begin position="81"/>
        <end position="113"/>
    </location>
</feature>
<dbReference type="CDD" id="cd19821">
    <property type="entry name" value="Bbox1_BBX-like"/>
    <property type="match status" value="1"/>
</dbReference>